<comment type="caution">
    <text evidence="2">The sequence shown here is derived from an EMBL/GenBank/DDBJ whole genome shotgun (WGS) entry which is preliminary data.</text>
</comment>
<dbReference type="PANTHER" id="PTHR43162">
    <property type="match status" value="1"/>
</dbReference>
<reference evidence="2 3" key="1">
    <citation type="submission" date="2020-08" db="EMBL/GenBank/DDBJ databases">
        <title>Genomic Encyclopedia of Type Strains, Phase III (KMG-III): the genomes of soil and plant-associated and newly described type strains.</title>
        <authorList>
            <person name="Whitman W."/>
        </authorList>
    </citation>
    <scope>NUCLEOTIDE SEQUENCE [LARGE SCALE GENOMIC DNA]</scope>
    <source>
        <strain evidence="2 3">CECT 8960</strain>
    </source>
</reference>
<gene>
    <name evidence="2" type="ORF">FHR82_003476</name>
</gene>
<dbReference type="Pfam" id="PF13460">
    <property type="entry name" value="NAD_binding_10"/>
    <property type="match status" value="1"/>
</dbReference>
<keyword evidence="3" id="KW-1185">Reference proteome</keyword>
<dbReference type="RefSeq" id="WP_184811355.1">
    <property type="nucleotide sequence ID" value="NZ_JACHJQ010000003.1"/>
</dbReference>
<organism evidence="2 3">
    <name type="scientific">Actinophytocola algeriensis</name>
    <dbReference type="NCBI Taxonomy" id="1768010"/>
    <lineage>
        <taxon>Bacteria</taxon>
        <taxon>Bacillati</taxon>
        <taxon>Actinomycetota</taxon>
        <taxon>Actinomycetes</taxon>
        <taxon>Pseudonocardiales</taxon>
        <taxon>Pseudonocardiaceae</taxon>
    </lineage>
</organism>
<evidence type="ECO:0000313" key="3">
    <source>
        <dbReference type="Proteomes" id="UP000520767"/>
    </source>
</evidence>
<evidence type="ECO:0000313" key="2">
    <source>
        <dbReference type="EMBL" id="MBB4907256.1"/>
    </source>
</evidence>
<dbReference type="InterPro" id="IPR036291">
    <property type="entry name" value="NAD(P)-bd_dom_sf"/>
</dbReference>
<name>A0A7W7Q5R9_9PSEU</name>
<feature type="domain" description="NAD(P)-binding" evidence="1">
    <location>
        <begin position="6"/>
        <end position="171"/>
    </location>
</feature>
<dbReference type="SUPFAM" id="SSF51735">
    <property type="entry name" value="NAD(P)-binding Rossmann-fold domains"/>
    <property type="match status" value="1"/>
</dbReference>
<protein>
    <submittedName>
        <fullName evidence="2">Uncharacterized protein YbjT (DUF2867 family)</fullName>
    </submittedName>
</protein>
<sequence>MIVVTGATGNVGQPLVAALVAAGEEVTAVSRRAVEVPGAKVVQADLANPASLRPALTGAEVVFLLTAGDLLGADLAPVLSEVRSSGVGRVVLLSSQGVGSGHHPPALEDAVRASGLRWTILRPGGFHSNTLRWAESVRAHREVAAPFGDTALPTIDPVDIAAVAATVLRDPAAHEGQTYELTGPAPVSPRDQVAAIAAAVGEPVRFVAQTRAEAKAAMLRFMPEPVAESTLDILSSPALRQVSPAVQDLLGRAGRTYESWVAEHAGVFK</sequence>
<dbReference type="PANTHER" id="PTHR43162:SF1">
    <property type="entry name" value="PRESTALK A DIFFERENTIATION PROTEIN A"/>
    <property type="match status" value="1"/>
</dbReference>
<accession>A0A7W7Q5R9</accession>
<dbReference type="EMBL" id="JACHJQ010000003">
    <property type="protein sequence ID" value="MBB4907256.1"/>
    <property type="molecule type" value="Genomic_DNA"/>
</dbReference>
<dbReference type="AlphaFoldDB" id="A0A7W7Q5R9"/>
<dbReference type="InterPro" id="IPR051604">
    <property type="entry name" value="Ergot_Alk_Oxidoreductase"/>
</dbReference>
<dbReference type="Proteomes" id="UP000520767">
    <property type="component" value="Unassembled WGS sequence"/>
</dbReference>
<dbReference type="Gene3D" id="3.40.50.720">
    <property type="entry name" value="NAD(P)-binding Rossmann-like Domain"/>
    <property type="match status" value="1"/>
</dbReference>
<proteinExistence type="predicted"/>
<evidence type="ECO:0000259" key="1">
    <source>
        <dbReference type="Pfam" id="PF13460"/>
    </source>
</evidence>
<dbReference type="Gene3D" id="3.90.25.10">
    <property type="entry name" value="UDP-galactose 4-epimerase, domain 1"/>
    <property type="match status" value="1"/>
</dbReference>
<dbReference type="InterPro" id="IPR016040">
    <property type="entry name" value="NAD(P)-bd_dom"/>
</dbReference>